<dbReference type="EMBL" id="AP022563">
    <property type="protein sequence ID" value="BBX19117.1"/>
    <property type="molecule type" value="Genomic_DNA"/>
</dbReference>
<evidence type="ECO:0000313" key="1">
    <source>
        <dbReference type="EMBL" id="BBX19117.1"/>
    </source>
</evidence>
<accession>A0A7I7K4V9</accession>
<dbReference type="KEGG" id="mdu:MDUV_39770"/>
<reference evidence="1 2" key="1">
    <citation type="journal article" date="2019" name="Emerg. Microbes Infect.">
        <title>Comprehensive subspecies identification of 175 nontuberculous mycobacteria species based on 7547 genomic profiles.</title>
        <authorList>
            <person name="Matsumoto Y."/>
            <person name="Kinjo T."/>
            <person name="Motooka D."/>
            <person name="Nabeya D."/>
            <person name="Jung N."/>
            <person name="Uechi K."/>
            <person name="Horii T."/>
            <person name="Iida T."/>
            <person name="Fujita J."/>
            <person name="Nakamura S."/>
        </authorList>
    </citation>
    <scope>NUCLEOTIDE SEQUENCE [LARGE SCALE GENOMIC DNA]</scope>
    <source>
        <strain evidence="1 2">JCM 6396</strain>
    </source>
</reference>
<gene>
    <name evidence="1" type="ORF">MDUV_39770</name>
</gene>
<evidence type="ECO:0000313" key="2">
    <source>
        <dbReference type="Proteomes" id="UP000467006"/>
    </source>
</evidence>
<keyword evidence="2" id="KW-1185">Reference proteome</keyword>
<dbReference type="OrthoDB" id="4563543at2"/>
<organism evidence="1 2">
    <name type="scientific">Mycolicibacterium duvalii</name>
    <dbReference type="NCBI Taxonomy" id="39688"/>
    <lineage>
        <taxon>Bacteria</taxon>
        <taxon>Bacillati</taxon>
        <taxon>Actinomycetota</taxon>
        <taxon>Actinomycetes</taxon>
        <taxon>Mycobacteriales</taxon>
        <taxon>Mycobacteriaceae</taxon>
        <taxon>Mycolicibacterium</taxon>
    </lineage>
</organism>
<dbReference type="RefSeq" id="WP_098000507.1">
    <property type="nucleotide sequence ID" value="NZ_AP022563.1"/>
</dbReference>
<dbReference type="AlphaFoldDB" id="A0A7I7K4V9"/>
<sequence>MTNDRDFAEKRLEKAGVFRAAATYVGAVVAVAAVVFVFFLVAARDSEFVAWLVPGVFLAGGIGAFVKTYREWKAERGWAAWQGAGWFLLLLVLVTLAVPGMVMMAGAVE</sequence>
<proteinExistence type="predicted"/>
<name>A0A7I7K4V9_9MYCO</name>
<protein>
    <submittedName>
        <fullName evidence="1">Uncharacterized protein</fullName>
    </submittedName>
</protein>
<dbReference type="Proteomes" id="UP000467006">
    <property type="component" value="Chromosome"/>
</dbReference>